<name>A0ABS2CG71_9MICO</name>
<accession>A0ABS2CG71</accession>
<evidence type="ECO:0000313" key="1">
    <source>
        <dbReference type="EMBL" id="MBM6398820.1"/>
    </source>
</evidence>
<dbReference type="RefSeq" id="WP_204129318.1">
    <property type="nucleotide sequence ID" value="NZ_JAFDVD010000001.1"/>
</dbReference>
<dbReference type="Proteomes" id="UP001430172">
    <property type="component" value="Unassembled WGS sequence"/>
</dbReference>
<dbReference type="EMBL" id="JAFDVD010000001">
    <property type="protein sequence ID" value="MBM6398820.1"/>
    <property type="molecule type" value="Genomic_DNA"/>
</dbReference>
<sequence length="154" mass="16510">MSDTSLKARLQDDLHDAMRARDKVRASTLRMTLTSVTTAEVAGDEARELDDDEVLKVIAKEAKKRREAATAYRDAQRPELADGEEAELAVLEAYLPAQLGDDELRAVVERAVESTGAGGMSDMGRVMKAAQGEVAGRADGGRVAAVVRQVLGAR</sequence>
<dbReference type="Gene3D" id="1.10.1510.10">
    <property type="entry name" value="Uncharacterised protein YqeY/AIM41 PF09424, N-terminal domain"/>
    <property type="match status" value="1"/>
</dbReference>
<dbReference type="Pfam" id="PF09424">
    <property type="entry name" value="YqeY"/>
    <property type="match status" value="1"/>
</dbReference>
<evidence type="ECO:0000313" key="2">
    <source>
        <dbReference type="Proteomes" id="UP001430172"/>
    </source>
</evidence>
<comment type="caution">
    <text evidence="1">The sequence shown here is derived from an EMBL/GenBank/DDBJ whole genome shotgun (WGS) entry which is preliminary data.</text>
</comment>
<organism evidence="1 2">
    <name type="scientific">Phycicoccus sonneratiae</name>
    <dbReference type="NCBI Taxonomy" id="2807628"/>
    <lineage>
        <taxon>Bacteria</taxon>
        <taxon>Bacillati</taxon>
        <taxon>Actinomycetota</taxon>
        <taxon>Actinomycetes</taxon>
        <taxon>Micrococcales</taxon>
        <taxon>Intrasporangiaceae</taxon>
        <taxon>Phycicoccus</taxon>
    </lineage>
</organism>
<dbReference type="PANTHER" id="PTHR28055:SF1">
    <property type="entry name" value="ALTERED INHERITANCE OF MITOCHONDRIA PROTEIN 41, MITOCHONDRIAL"/>
    <property type="match status" value="1"/>
</dbReference>
<dbReference type="InterPro" id="IPR042184">
    <property type="entry name" value="YqeY/Aim41_N"/>
</dbReference>
<dbReference type="InterPro" id="IPR023168">
    <property type="entry name" value="GatB_Yqey_C_2"/>
</dbReference>
<dbReference type="InterPro" id="IPR003789">
    <property type="entry name" value="Asn/Gln_tRNA_amidoTrase-B-like"/>
</dbReference>
<keyword evidence="2" id="KW-1185">Reference proteome</keyword>
<dbReference type="SUPFAM" id="SSF89095">
    <property type="entry name" value="GatB/YqeY motif"/>
    <property type="match status" value="1"/>
</dbReference>
<gene>
    <name evidence="1" type="ORF">JQN70_00295</name>
</gene>
<protein>
    <submittedName>
        <fullName evidence="1">GatB/YqeY domain-containing protein</fullName>
    </submittedName>
</protein>
<dbReference type="InterPro" id="IPR019004">
    <property type="entry name" value="YqeY/Aim41"/>
</dbReference>
<reference evidence="1" key="1">
    <citation type="submission" date="2021-02" db="EMBL/GenBank/DDBJ databases">
        <title>Phycicoccus sp. MQZ13P-5T, whole genome shotgun sequence.</title>
        <authorList>
            <person name="Tuo L."/>
        </authorList>
    </citation>
    <scope>NUCLEOTIDE SEQUENCE</scope>
    <source>
        <strain evidence="1">MQZ13P-5</strain>
    </source>
</reference>
<proteinExistence type="predicted"/>
<dbReference type="Gene3D" id="1.10.10.410">
    <property type="match status" value="1"/>
</dbReference>
<dbReference type="PANTHER" id="PTHR28055">
    <property type="entry name" value="ALTERED INHERITANCE OF MITOCHONDRIA PROTEIN 41, MITOCHONDRIAL"/>
    <property type="match status" value="1"/>
</dbReference>